<keyword evidence="3" id="KW-1185">Reference proteome</keyword>
<reference evidence="2 3" key="1">
    <citation type="journal article" date="2016" name="Genome Biol. Evol.">
        <title>Gene Family Evolution Reflects Adaptation to Soil Environmental Stressors in the Genome of the Collembolan Orchesella cincta.</title>
        <authorList>
            <person name="Faddeeva-Vakhrusheva A."/>
            <person name="Derks M.F."/>
            <person name="Anvar S.Y."/>
            <person name="Agamennone V."/>
            <person name="Suring W."/>
            <person name="Smit S."/>
            <person name="van Straalen N.M."/>
            <person name="Roelofs D."/>
        </authorList>
    </citation>
    <scope>NUCLEOTIDE SEQUENCE [LARGE SCALE GENOMIC DNA]</scope>
    <source>
        <tissue evidence="2">Mixed pool</tissue>
    </source>
</reference>
<dbReference type="Gene3D" id="1.10.510.10">
    <property type="entry name" value="Transferase(Phosphotransferase) domain 1"/>
    <property type="match status" value="1"/>
</dbReference>
<dbReference type="GO" id="GO:0004714">
    <property type="term" value="F:transmembrane receptor protein tyrosine kinase activity"/>
    <property type="evidence" value="ECO:0007669"/>
    <property type="project" value="TreeGrafter"/>
</dbReference>
<proteinExistence type="predicted"/>
<dbReference type="InterPro" id="IPR050122">
    <property type="entry name" value="RTK"/>
</dbReference>
<dbReference type="PANTHER" id="PTHR24416">
    <property type="entry name" value="TYROSINE-PROTEIN KINASE RECEPTOR"/>
    <property type="match status" value="1"/>
</dbReference>
<dbReference type="InterPro" id="IPR020635">
    <property type="entry name" value="Tyr_kinase_cat_dom"/>
</dbReference>
<evidence type="ECO:0000259" key="1">
    <source>
        <dbReference type="PROSITE" id="PS50011"/>
    </source>
</evidence>
<dbReference type="GO" id="GO:0007169">
    <property type="term" value="P:cell surface receptor protein tyrosine kinase signaling pathway"/>
    <property type="evidence" value="ECO:0007669"/>
    <property type="project" value="TreeGrafter"/>
</dbReference>
<dbReference type="Pfam" id="PF07714">
    <property type="entry name" value="PK_Tyr_Ser-Thr"/>
    <property type="match status" value="2"/>
</dbReference>
<comment type="caution">
    <text evidence="2">The sequence shown here is derived from an EMBL/GenBank/DDBJ whole genome shotgun (WGS) entry which is preliminary data.</text>
</comment>
<dbReference type="EMBL" id="LJIJ01004027">
    <property type="protein sequence ID" value="ODM88153.1"/>
    <property type="molecule type" value="Genomic_DNA"/>
</dbReference>
<evidence type="ECO:0000313" key="3">
    <source>
        <dbReference type="Proteomes" id="UP000094527"/>
    </source>
</evidence>
<dbReference type="InterPro" id="IPR011009">
    <property type="entry name" value="Kinase-like_dom_sf"/>
</dbReference>
<dbReference type="GO" id="GO:0005886">
    <property type="term" value="C:plasma membrane"/>
    <property type="evidence" value="ECO:0007669"/>
    <property type="project" value="TreeGrafter"/>
</dbReference>
<dbReference type="SUPFAM" id="SSF56112">
    <property type="entry name" value="Protein kinase-like (PK-like)"/>
    <property type="match status" value="1"/>
</dbReference>
<accession>A0A1D2M5B2</accession>
<dbReference type="STRING" id="48709.A0A1D2M5B2"/>
<dbReference type="Proteomes" id="UP000094527">
    <property type="component" value="Unassembled WGS sequence"/>
</dbReference>
<protein>
    <submittedName>
        <fullName evidence="2">Vascular endothelial growth factor receptor 3</fullName>
    </submittedName>
</protein>
<gene>
    <name evidence="2" type="ORF">Ocin01_18529</name>
</gene>
<dbReference type="PANTHER" id="PTHR24416:SF617">
    <property type="entry name" value="RET ONCOGENE, ISOFORM A"/>
    <property type="match status" value="1"/>
</dbReference>
<dbReference type="SMART" id="SM00219">
    <property type="entry name" value="TyrKc"/>
    <property type="match status" value="1"/>
</dbReference>
<organism evidence="2 3">
    <name type="scientific">Orchesella cincta</name>
    <name type="common">Springtail</name>
    <name type="synonym">Podura cincta</name>
    <dbReference type="NCBI Taxonomy" id="48709"/>
    <lineage>
        <taxon>Eukaryota</taxon>
        <taxon>Metazoa</taxon>
        <taxon>Ecdysozoa</taxon>
        <taxon>Arthropoda</taxon>
        <taxon>Hexapoda</taxon>
        <taxon>Collembola</taxon>
        <taxon>Entomobryomorpha</taxon>
        <taxon>Entomobryoidea</taxon>
        <taxon>Orchesellidae</taxon>
        <taxon>Orchesellinae</taxon>
        <taxon>Orchesella</taxon>
    </lineage>
</organism>
<feature type="domain" description="Protein kinase" evidence="1">
    <location>
        <begin position="1"/>
        <end position="256"/>
    </location>
</feature>
<keyword evidence="2" id="KW-0675">Receptor</keyword>
<dbReference type="InterPro" id="IPR000719">
    <property type="entry name" value="Prot_kinase_dom"/>
</dbReference>
<name>A0A1D2M5B2_ORCCI</name>
<dbReference type="InterPro" id="IPR001245">
    <property type="entry name" value="Ser-Thr/Tyr_kinase_cat_dom"/>
</dbReference>
<dbReference type="AlphaFoldDB" id="A0A1D2M5B2"/>
<sequence length="256" mass="29688">MDIVIRSAVVNLENVFKGIYTTKRENYEVIIKHQRDMHPLSLRALLQEIKIRVHAGTHHHIVALIGCSTANLRQGFMSQILSTHLKRFNVIIRRASDHLRILPKRDITELLKRKQIEVCELVHKGQFQHRVSMKKFQRPNISYVKSMPALSSYAFANLTLEIANGMGFLATKKVLFFCPTLGRLSTWRWIPLEVLETMEFSSHSDIWSFGVLLWEIFTLGEQPYPGVSSLTNEFIRDLGKEYALPSTRLRRQMLKC</sequence>
<dbReference type="GO" id="GO:0005524">
    <property type="term" value="F:ATP binding"/>
    <property type="evidence" value="ECO:0007669"/>
    <property type="project" value="InterPro"/>
</dbReference>
<dbReference type="PROSITE" id="PS50011">
    <property type="entry name" value="PROTEIN_KINASE_DOM"/>
    <property type="match status" value="1"/>
</dbReference>
<dbReference type="Gene3D" id="3.30.200.20">
    <property type="entry name" value="Phosphorylase Kinase, domain 1"/>
    <property type="match status" value="1"/>
</dbReference>
<dbReference type="GO" id="GO:0043235">
    <property type="term" value="C:receptor complex"/>
    <property type="evidence" value="ECO:0007669"/>
    <property type="project" value="TreeGrafter"/>
</dbReference>
<evidence type="ECO:0000313" key="2">
    <source>
        <dbReference type="EMBL" id="ODM88153.1"/>
    </source>
</evidence>